<reference evidence="2" key="1">
    <citation type="submission" date="2022-07" db="EMBL/GenBank/DDBJ databases">
        <title>Genome analysis of Parmales, a sister group of diatoms, reveals the evolutionary specialization of diatoms from phago-mixotrophs to photoautotrophs.</title>
        <authorList>
            <person name="Ban H."/>
            <person name="Sato S."/>
            <person name="Yoshikawa S."/>
            <person name="Kazumasa Y."/>
            <person name="Nakamura Y."/>
            <person name="Ichinomiya M."/>
            <person name="Saitoh K."/>
            <person name="Sato N."/>
            <person name="Blanc-Mathieu R."/>
            <person name="Endo H."/>
            <person name="Kuwata A."/>
            <person name="Ogata H."/>
        </authorList>
    </citation>
    <scope>NUCLEOTIDE SEQUENCE</scope>
</reference>
<organism evidence="2 3">
    <name type="scientific">Triparma retinervis</name>
    <dbReference type="NCBI Taxonomy" id="2557542"/>
    <lineage>
        <taxon>Eukaryota</taxon>
        <taxon>Sar</taxon>
        <taxon>Stramenopiles</taxon>
        <taxon>Ochrophyta</taxon>
        <taxon>Bolidophyceae</taxon>
        <taxon>Parmales</taxon>
        <taxon>Triparmaceae</taxon>
        <taxon>Triparma</taxon>
    </lineage>
</organism>
<dbReference type="PANTHER" id="PTHR13743">
    <property type="entry name" value="BEIGE/BEACH-RELATED"/>
    <property type="match status" value="1"/>
</dbReference>
<dbReference type="PROSITE" id="PS50197">
    <property type="entry name" value="BEACH"/>
    <property type="match status" value="1"/>
</dbReference>
<dbReference type="EMBL" id="BRXZ01008362">
    <property type="protein sequence ID" value="GMI25237.1"/>
    <property type="molecule type" value="Genomic_DNA"/>
</dbReference>
<comment type="caution">
    <text evidence="2">The sequence shown here is derived from an EMBL/GenBank/DDBJ whole genome shotgun (WGS) entry which is preliminary data.</text>
</comment>
<name>A0A9W7FZ74_9STRA</name>
<evidence type="ECO:0000313" key="3">
    <source>
        <dbReference type="Proteomes" id="UP001165082"/>
    </source>
</evidence>
<dbReference type="InterPro" id="IPR000409">
    <property type="entry name" value="BEACH_dom"/>
</dbReference>
<evidence type="ECO:0000313" key="2">
    <source>
        <dbReference type="EMBL" id="GMI25237.1"/>
    </source>
</evidence>
<dbReference type="InterPro" id="IPR036372">
    <property type="entry name" value="BEACH_dom_sf"/>
</dbReference>
<dbReference type="InterPro" id="IPR050865">
    <property type="entry name" value="BEACH_Domain"/>
</dbReference>
<dbReference type="AlphaFoldDB" id="A0A9W7FZ74"/>
<keyword evidence="3" id="KW-1185">Reference proteome</keyword>
<dbReference type="Gene3D" id="1.10.1540.10">
    <property type="entry name" value="BEACH domain"/>
    <property type="match status" value="1"/>
</dbReference>
<sequence>MNLTLGNSTVTGKRIHDVELPKWTKGGKEFVRVMRKGLESHHVGREINKWIDLVFGVNSRGGGARNSDNLFAESAYYETKDLEIERDESVRDRMIMEAEERH</sequence>
<dbReference type="Pfam" id="PF02138">
    <property type="entry name" value="Beach"/>
    <property type="match status" value="1"/>
</dbReference>
<gene>
    <name evidence="2" type="ORF">TrRE_jg11870</name>
</gene>
<proteinExistence type="predicted"/>
<dbReference type="Proteomes" id="UP001165082">
    <property type="component" value="Unassembled WGS sequence"/>
</dbReference>
<protein>
    <recommendedName>
        <fullName evidence="1">BEACH domain-containing protein</fullName>
    </recommendedName>
</protein>
<dbReference type="OrthoDB" id="26681at2759"/>
<feature type="domain" description="BEACH" evidence="1">
    <location>
        <begin position="1"/>
        <end position="102"/>
    </location>
</feature>
<accession>A0A9W7FZ74</accession>
<evidence type="ECO:0000259" key="1">
    <source>
        <dbReference type="PROSITE" id="PS50197"/>
    </source>
</evidence>
<dbReference type="SUPFAM" id="SSF81837">
    <property type="entry name" value="BEACH domain"/>
    <property type="match status" value="1"/>
</dbReference>